<dbReference type="OrthoDB" id="10057690at2759"/>
<gene>
    <name evidence="1" type="ORF">MGAL_10B027120</name>
</gene>
<evidence type="ECO:0000313" key="1">
    <source>
        <dbReference type="EMBL" id="VDI63376.1"/>
    </source>
</evidence>
<reference evidence="1" key="1">
    <citation type="submission" date="2018-11" db="EMBL/GenBank/DDBJ databases">
        <authorList>
            <person name="Alioto T."/>
            <person name="Alioto T."/>
        </authorList>
    </citation>
    <scope>NUCLEOTIDE SEQUENCE</scope>
</reference>
<name>A0A8B6GFG8_MYTGA</name>
<evidence type="ECO:0000313" key="2">
    <source>
        <dbReference type="Proteomes" id="UP000596742"/>
    </source>
</evidence>
<dbReference type="Proteomes" id="UP000596742">
    <property type="component" value="Unassembled WGS sequence"/>
</dbReference>
<dbReference type="PANTHER" id="PTHR47331:SF1">
    <property type="entry name" value="GAG-LIKE PROTEIN"/>
    <property type="match status" value="1"/>
</dbReference>
<dbReference type="Pfam" id="PF05380">
    <property type="entry name" value="Peptidase_A17"/>
    <property type="match status" value="2"/>
</dbReference>
<organism evidence="1 2">
    <name type="scientific">Mytilus galloprovincialis</name>
    <name type="common">Mediterranean mussel</name>
    <dbReference type="NCBI Taxonomy" id="29158"/>
    <lineage>
        <taxon>Eukaryota</taxon>
        <taxon>Metazoa</taxon>
        <taxon>Spiralia</taxon>
        <taxon>Lophotrochozoa</taxon>
        <taxon>Mollusca</taxon>
        <taxon>Bivalvia</taxon>
        <taxon>Autobranchia</taxon>
        <taxon>Pteriomorphia</taxon>
        <taxon>Mytilida</taxon>
        <taxon>Mytiloidea</taxon>
        <taxon>Mytilidae</taxon>
        <taxon>Mytilinae</taxon>
        <taxon>Mytilus</taxon>
    </lineage>
</organism>
<protein>
    <submittedName>
        <fullName evidence="1">Uncharacterized protein</fullName>
    </submittedName>
</protein>
<dbReference type="PANTHER" id="PTHR47331">
    <property type="entry name" value="PHD-TYPE DOMAIN-CONTAINING PROTEIN"/>
    <property type="match status" value="1"/>
</dbReference>
<accession>A0A8B6GFG8</accession>
<dbReference type="AlphaFoldDB" id="A0A8B6GFG8"/>
<dbReference type="InterPro" id="IPR008042">
    <property type="entry name" value="Retrotrans_Pao"/>
</dbReference>
<keyword evidence="2" id="KW-1185">Reference proteome</keyword>
<sequence>MTVHLFGATSSPSCSNYALQNTAKENKDRFDSLVIETLTKNMYVDDCLCSTDTEEGAISLIKNVTELCKEGGFNMTKWTSNSQNVVQSIPEKDCARNIEEWNCGDDSLTDRALGVYWYIKDDKLGFHINIKEKPSTRRGILSIVSSIYDPIGIVSPFVLTAKSILQGLCKKEIGWDEEIPNRELSSWNKWLNASDKGYGCVFYIRLVDEEGSIQCSFLLGKSRVAPLKSMTIPRMELTAATSAVRLGNMIIREIEYSFDDIYYYTDSMSVLRYIANSKTRFHTFVANRLAVIHEATKVNQWHYVGTKENPADLASRGATIEQFNRNPQWLRGPDFLWDKDIKFPQCTEDTSFIGNDPEVKKPVAVCTVESFEGMERLISYFSNWERLVTITARFVLAANHFRNARDSIEIEGNGKMSMKMSDTLTTSIVECAERSLISYVQHKHLSEDIQTLEKRCPLTRFLQN</sequence>
<proteinExistence type="predicted"/>
<comment type="caution">
    <text evidence="1">The sequence shown here is derived from an EMBL/GenBank/DDBJ whole genome shotgun (WGS) entry which is preliminary data.</text>
</comment>
<dbReference type="EMBL" id="UYJE01008370">
    <property type="protein sequence ID" value="VDI63376.1"/>
    <property type="molecule type" value="Genomic_DNA"/>
</dbReference>